<keyword evidence="1" id="KW-0472">Membrane</keyword>
<feature type="transmembrane region" description="Helical" evidence="1">
    <location>
        <begin position="102"/>
        <end position="120"/>
    </location>
</feature>
<keyword evidence="1" id="KW-0812">Transmembrane</keyword>
<sequence length="122" mass="13713">MSILDVTEDQIFQTLGKGRDPNFKQIEKVRPVVAKPKKTYTLNNMKSVQASKTVTAQPQTQSVVEPAKPALSPEVDESMKKLSVELSELNTRVSGIQRMVRWYIIPQFMVVLVLLLTLIAKS</sequence>
<protein>
    <submittedName>
        <fullName evidence="2">Uncharacterized protein</fullName>
    </submittedName>
</protein>
<dbReference type="EMBL" id="FZMP01000229">
    <property type="protein sequence ID" value="SNQ62618.1"/>
    <property type="molecule type" value="Genomic_DNA"/>
</dbReference>
<evidence type="ECO:0000313" key="3">
    <source>
        <dbReference type="Proteomes" id="UP000218615"/>
    </source>
</evidence>
<evidence type="ECO:0000256" key="1">
    <source>
        <dbReference type="SAM" id="Phobius"/>
    </source>
</evidence>
<gene>
    <name evidence="2" type="ORF">MNV_80019</name>
</gene>
<keyword evidence="1" id="KW-1133">Transmembrane helix</keyword>
<name>A0A284VTV6_9EURY</name>
<evidence type="ECO:0000313" key="2">
    <source>
        <dbReference type="EMBL" id="SNQ62618.1"/>
    </source>
</evidence>
<dbReference type="RefSeq" id="WP_096207155.1">
    <property type="nucleotide sequence ID" value="NZ_FZMP01000229.1"/>
</dbReference>
<reference evidence="3" key="1">
    <citation type="submission" date="2017-06" db="EMBL/GenBank/DDBJ databases">
        <authorList>
            <person name="Cremers G."/>
        </authorList>
    </citation>
    <scope>NUCLEOTIDE SEQUENCE [LARGE SCALE GENOMIC DNA]</scope>
</reference>
<keyword evidence="3" id="KW-1185">Reference proteome</keyword>
<dbReference type="AlphaFoldDB" id="A0A284VTV6"/>
<dbReference type="Proteomes" id="UP000218615">
    <property type="component" value="Unassembled WGS sequence"/>
</dbReference>
<accession>A0A284VTV6</accession>
<proteinExistence type="predicted"/>
<organism evidence="2 3">
    <name type="scientific">Candidatus Methanoperedens nitratireducens</name>
    <dbReference type="NCBI Taxonomy" id="1392998"/>
    <lineage>
        <taxon>Archaea</taxon>
        <taxon>Methanobacteriati</taxon>
        <taxon>Methanobacteriota</taxon>
        <taxon>Stenosarchaea group</taxon>
        <taxon>Methanomicrobia</taxon>
        <taxon>Methanosarcinales</taxon>
        <taxon>ANME-2 cluster</taxon>
        <taxon>Candidatus Methanoperedentaceae</taxon>
        <taxon>Candidatus Methanoperedens</taxon>
    </lineage>
</organism>
<dbReference type="OrthoDB" id="148025at2157"/>